<dbReference type="RefSeq" id="WP_013942450.1">
    <property type="nucleotide sequence ID" value="NC_015713.1"/>
</dbReference>
<proteinExistence type="predicted"/>
<evidence type="ECO:0000313" key="1">
    <source>
        <dbReference type="EMBL" id="CCB87983.1"/>
    </source>
</evidence>
<evidence type="ECO:0000313" key="2">
    <source>
        <dbReference type="Proteomes" id="UP000000496"/>
    </source>
</evidence>
<dbReference type="AlphaFoldDB" id="F8L5A0"/>
<name>F8L5A0_SIMNZ</name>
<keyword evidence="2" id="KW-1185">Reference proteome</keyword>
<protein>
    <submittedName>
        <fullName evidence="1">Uncharacterized protein</fullName>
    </submittedName>
</protein>
<reference key="1">
    <citation type="journal article" date="2011" name="Mol. Biol. Evol.">
        <title>Unity in variety -- the pan-genome of the Chlamydiae.</title>
        <authorList>
            <person name="Collingro A."/>
            <person name="Tischler P."/>
            <person name="Weinmaier T."/>
            <person name="Penz T."/>
            <person name="Heinz E."/>
            <person name="Brunham R.C."/>
            <person name="Read T.D."/>
            <person name="Bavoil P.M."/>
            <person name="Sachse K."/>
            <person name="Kahane S."/>
            <person name="Friedman M.G."/>
            <person name="Rattei T."/>
            <person name="Myers G.S.A."/>
            <person name="Horn M."/>
        </authorList>
    </citation>
    <scope>NUCLEOTIDE SEQUENCE</scope>
    <source>
        <strain>Z</strain>
    </source>
</reference>
<dbReference type="EMBL" id="FR872582">
    <property type="protein sequence ID" value="CCB87983.1"/>
    <property type="molecule type" value="Genomic_DNA"/>
</dbReference>
<dbReference type="Proteomes" id="UP000000496">
    <property type="component" value="Chromosome gsn.131"/>
</dbReference>
<sequence length="152" mass="17281">MKKTLTILELFFCVAILALVGSLVMVKAKPMIAQYRFQTSVHRLAKELEWSHKVAMSAEADIDFRIEKKKNTLYCTRLTDEPLGFRGGNKELKIEQITQFFFDDEEISELKLTFTRTGSIRPEGNIQLSSSNKTLQIPLNPAQNRVIAASET</sequence>
<dbReference type="KEGG" id="sng:SNE_A01050"/>
<organism evidence="1 2">
    <name type="scientific">Simkania negevensis (strain ATCC VR-1471 / DSM 27360 / Z)</name>
    <dbReference type="NCBI Taxonomy" id="331113"/>
    <lineage>
        <taxon>Bacteria</taxon>
        <taxon>Pseudomonadati</taxon>
        <taxon>Chlamydiota</taxon>
        <taxon>Chlamydiia</taxon>
        <taxon>Parachlamydiales</taxon>
        <taxon>Simkaniaceae</taxon>
        <taxon>Simkania</taxon>
    </lineage>
</organism>
<accession>F8L5A0</accession>
<dbReference type="HOGENOM" id="CLU_1721118_0_0_0"/>
<dbReference type="STRING" id="331113.SNE_A01050"/>
<gene>
    <name evidence="1" type="ordered locus">SNE_A01050</name>
</gene>
<reference evidence="1 2" key="2">
    <citation type="journal article" date="2011" name="Mol. Biol. Evol.">
        <title>Unity in variety--the pan-genome of the Chlamydiae.</title>
        <authorList>
            <person name="Collingro A."/>
            <person name="Tischler P."/>
            <person name="Weinmaier T."/>
            <person name="Penz T."/>
            <person name="Heinz E."/>
            <person name="Brunham R.C."/>
            <person name="Read T.D."/>
            <person name="Bavoil P.M."/>
            <person name="Sachse K."/>
            <person name="Kahane S."/>
            <person name="Friedman M.G."/>
            <person name="Rattei T."/>
            <person name="Myers G.S."/>
            <person name="Horn M."/>
        </authorList>
    </citation>
    <scope>NUCLEOTIDE SEQUENCE [LARGE SCALE GENOMIC DNA]</scope>
    <source>
        <strain evidence="2">ATCC VR-1471 / Z</strain>
    </source>
</reference>